<dbReference type="STRING" id="1407499.HHUB_2244"/>
<dbReference type="KEGG" id="hhb:Hhub_2244"/>
<name>A0A0U5H4R9_9EURY</name>
<dbReference type="OrthoDB" id="321042at2157"/>
<evidence type="ECO:0000313" key="3">
    <source>
        <dbReference type="EMBL" id="CQH55528.1"/>
    </source>
</evidence>
<reference evidence="4" key="1">
    <citation type="journal article" date="2016" name="Environ. Microbiol.">
        <title>The complete genome of a viable archaeum isolated from 123-million-year-old rock salt.</title>
        <authorList>
            <person name="Jaakkola S.T."/>
            <person name="Pfeiffer F."/>
            <person name="Ravantti J.J."/>
            <person name="Guo Q."/>
            <person name="Liu Y."/>
            <person name="Chen X."/>
            <person name="Ma H."/>
            <person name="Yang C."/>
            <person name="Oksanen H.M."/>
            <person name="Bamford D.H."/>
        </authorList>
    </citation>
    <scope>NUCLEOTIDE SEQUENCE</scope>
    <source>
        <strain evidence="4">JI20-1</strain>
    </source>
</reference>
<dbReference type="EMBL" id="LN831302">
    <property type="protein sequence ID" value="CQH55528.1"/>
    <property type="molecule type" value="Genomic_DNA"/>
</dbReference>
<evidence type="ECO:0000259" key="2">
    <source>
        <dbReference type="Pfam" id="PF18547"/>
    </source>
</evidence>
<keyword evidence="4" id="KW-1185">Reference proteome</keyword>
<dbReference type="AlphaFoldDB" id="A0A0U5H4R9"/>
<evidence type="ECO:0000313" key="4">
    <source>
        <dbReference type="Proteomes" id="UP000066737"/>
    </source>
</evidence>
<dbReference type="RefSeq" id="WP_059056659.1">
    <property type="nucleotide sequence ID" value="NZ_CEML01000002.1"/>
</dbReference>
<proteinExistence type="predicted"/>
<feature type="domain" description="Halobacterial output" evidence="2">
    <location>
        <begin position="225"/>
        <end position="276"/>
    </location>
</feature>
<dbReference type="Proteomes" id="UP000066737">
    <property type="component" value="Chromosome I"/>
</dbReference>
<sequence length="276" mass="30422">MRDDLPSPPEGDDGASVSADRQRPPLRANVHVLAGPNWCSKIRTVVPDEITVRTFTDADSFDVALTANVAVALLSCAESTNRLQATVRRTVAASPHAHVGLLATDETRDADVPRDVEFVAPVDREAFAERVKRLYVRAHYAATLDRYYRVSVTIRNLELRTDEAAVDDAELDRLRAVRDRSRRYLRQFRAYLDAESLAALKNRGDRLEALVADGRTPPDPAARGLPESCPACSFDWTTWHGRGLGAGYRKLGSDTWQCTNCGETLAGATPSGYRVN</sequence>
<dbReference type="Pfam" id="PF18547">
    <property type="entry name" value="HalOD2"/>
    <property type="match status" value="1"/>
</dbReference>
<dbReference type="GeneID" id="26658894"/>
<dbReference type="InterPro" id="IPR040726">
    <property type="entry name" value="HalOD2"/>
</dbReference>
<protein>
    <recommendedName>
        <fullName evidence="2">Halobacterial output domain-containing protein</fullName>
    </recommendedName>
</protein>
<organism evidence="3 4">
    <name type="scientific">Halobacterium hubeiense</name>
    <dbReference type="NCBI Taxonomy" id="1407499"/>
    <lineage>
        <taxon>Archaea</taxon>
        <taxon>Methanobacteriati</taxon>
        <taxon>Methanobacteriota</taxon>
        <taxon>Stenosarchaea group</taxon>
        <taxon>Halobacteria</taxon>
        <taxon>Halobacteriales</taxon>
        <taxon>Halobacteriaceae</taxon>
        <taxon>Halobacterium</taxon>
    </lineage>
</organism>
<evidence type="ECO:0000256" key="1">
    <source>
        <dbReference type="SAM" id="MobiDB-lite"/>
    </source>
</evidence>
<gene>
    <name evidence="3" type="ORF">HHUB_2244</name>
</gene>
<accession>A0A0U5H4R9</accession>
<feature type="region of interest" description="Disordered" evidence="1">
    <location>
        <begin position="1"/>
        <end position="24"/>
    </location>
</feature>